<dbReference type="Gene3D" id="3.40.50.720">
    <property type="entry name" value="NAD(P)-binding Rossmann-like Domain"/>
    <property type="match status" value="1"/>
</dbReference>
<name>A0A1C5H4N6_9ACTN</name>
<dbReference type="Gene3D" id="3.90.25.10">
    <property type="entry name" value="UDP-galactose 4-epimerase, domain 1"/>
    <property type="match status" value="1"/>
</dbReference>
<dbReference type="AlphaFoldDB" id="A0A1C5H4N6"/>
<feature type="domain" description="NAD(P)-binding" evidence="1">
    <location>
        <begin position="2"/>
        <end position="151"/>
    </location>
</feature>
<dbReference type="EMBL" id="FMDN01000003">
    <property type="protein sequence ID" value="SCG40995.1"/>
    <property type="molecule type" value="Genomic_DNA"/>
</dbReference>
<dbReference type="Proteomes" id="UP000199408">
    <property type="component" value="Unassembled WGS sequence"/>
</dbReference>
<dbReference type="SUPFAM" id="SSF51735">
    <property type="entry name" value="NAD(P)-binding Rossmann-fold domains"/>
    <property type="match status" value="1"/>
</dbReference>
<dbReference type="Pfam" id="PF13460">
    <property type="entry name" value="NAD_binding_10"/>
    <property type="match status" value="1"/>
</dbReference>
<sequence length="253" mass="27096">MGVPVRALTRNPDMAGLPDDVTVVRGDLDDPQSVSAALTDVTAVFLLWPSFSPEGAVPLVEQIAAHACRIVYLSALQAADGPETGWGAVERLIEESGVAWTFLRCGGFAANTLGWAERIREEGVVRAPFANAARSLIHEKDIAEVAVRALTGDGHAGETYSLTGPEVVTQADQARLIGEVIGRPVRFEEQPLPEARAEMLPIFGDAALVDAALAYWGSLVTEPEPVTTTVAQVTGRPARTFREWAEDHAADFR</sequence>
<dbReference type="InterPro" id="IPR051604">
    <property type="entry name" value="Ergot_Alk_Oxidoreductase"/>
</dbReference>
<protein>
    <submittedName>
        <fullName evidence="2">Uncharacterized conserved protein YbjT, contains NAD(P)-binding and DUF2867 domains</fullName>
    </submittedName>
</protein>
<dbReference type="InterPro" id="IPR036291">
    <property type="entry name" value="NAD(P)-bd_dom_sf"/>
</dbReference>
<evidence type="ECO:0000313" key="2">
    <source>
        <dbReference type="EMBL" id="SCG40995.1"/>
    </source>
</evidence>
<keyword evidence="3" id="KW-1185">Reference proteome</keyword>
<organism evidence="2 3">
    <name type="scientific">Micromonospora halophytica</name>
    <dbReference type="NCBI Taxonomy" id="47864"/>
    <lineage>
        <taxon>Bacteria</taxon>
        <taxon>Bacillati</taxon>
        <taxon>Actinomycetota</taxon>
        <taxon>Actinomycetes</taxon>
        <taxon>Micromonosporales</taxon>
        <taxon>Micromonosporaceae</taxon>
        <taxon>Micromonospora</taxon>
    </lineage>
</organism>
<gene>
    <name evidence="2" type="ORF">GA0070560_10389</name>
</gene>
<accession>A0A1C5H4N6</accession>
<dbReference type="PANTHER" id="PTHR43162:SF1">
    <property type="entry name" value="PRESTALK A DIFFERENTIATION PROTEIN A"/>
    <property type="match status" value="1"/>
</dbReference>
<evidence type="ECO:0000259" key="1">
    <source>
        <dbReference type="Pfam" id="PF13460"/>
    </source>
</evidence>
<dbReference type="InterPro" id="IPR016040">
    <property type="entry name" value="NAD(P)-bd_dom"/>
</dbReference>
<proteinExistence type="predicted"/>
<dbReference type="STRING" id="47864.GA0070560_10389"/>
<evidence type="ECO:0000313" key="3">
    <source>
        <dbReference type="Proteomes" id="UP000199408"/>
    </source>
</evidence>
<dbReference type="PANTHER" id="PTHR43162">
    <property type="match status" value="1"/>
</dbReference>
<reference evidence="3" key="1">
    <citation type="submission" date="2016-06" db="EMBL/GenBank/DDBJ databases">
        <authorList>
            <person name="Varghese N."/>
        </authorList>
    </citation>
    <scope>NUCLEOTIDE SEQUENCE [LARGE SCALE GENOMIC DNA]</scope>
    <source>
        <strain evidence="3">DSM 43171</strain>
    </source>
</reference>